<dbReference type="InterPro" id="IPR019933">
    <property type="entry name" value="DivIVA_domain"/>
</dbReference>
<comment type="similarity">
    <text evidence="2">Belongs to the DivIVA family.</text>
</comment>
<dbReference type="GO" id="GO:0051301">
    <property type="term" value="P:cell division"/>
    <property type="evidence" value="ECO:0007669"/>
    <property type="project" value="UniProtKB-KW"/>
</dbReference>
<evidence type="ECO:0000256" key="7">
    <source>
        <dbReference type="SAM" id="Coils"/>
    </source>
</evidence>
<keyword evidence="3" id="KW-0963">Cytoplasm</keyword>
<evidence type="ECO:0000256" key="3">
    <source>
        <dbReference type="ARBA" id="ARBA00022490"/>
    </source>
</evidence>
<sequence>MPISVKDIQEKEFSRQKRDGYMVEEVDDFLDEIADQLAVLIRENMALAERVKGLEAEKEASVAGPVEQPAPAAVNLPASVSNAQEKPAYDEPSYFKNLEATLRETLINAQRIADDTVAEARKKAEQLIASAEEQAASITANAKAEVEGAKAEAESMKKAIANYRSGFRRLVEDQVQIIKDANSLFD</sequence>
<reference evidence="8" key="2">
    <citation type="journal article" date="2021" name="PeerJ">
        <title>Extensive microbial diversity within the chicken gut microbiome revealed by metagenomics and culture.</title>
        <authorList>
            <person name="Gilroy R."/>
            <person name="Ravi A."/>
            <person name="Getino M."/>
            <person name="Pursley I."/>
            <person name="Horton D.L."/>
            <person name="Alikhan N.F."/>
            <person name="Baker D."/>
            <person name="Gharbi K."/>
            <person name="Hall N."/>
            <person name="Watson M."/>
            <person name="Adriaenssens E.M."/>
            <person name="Foster-Nyarko E."/>
            <person name="Jarju S."/>
            <person name="Secka A."/>
            <person name="Antonio M."/>
            <person name="Oren A."/>
            <person name="Chaudhuri R.R."/>
            <person name="La Ragione R."/>
            <person name="Hildebrand F."/>
            <person name="Pallen M.J."/>
        </authorList>
    </citation>
    <scope>NUCLEOTIDE SEQUENCE</scope>
    <source>
        <strain evidence="8">ChiHcec3-11533</strain>
    </source>
</reference>
<feature type="coiled-coil region" evidence="7">
    <location>
        <begin position="30"/>
        <end position="57"/>
    </location>
</feature>
<accession>A0A9D1I9B6</accession>
<comment type="caution">
    <text evidence="8">The sequence shown here is derived from an EMBL/GenBank/DDBJ whole genome shotgun (WGS) entry which is preliminary data.</text>
</comment>
<dbReference type="PANTHER" id="PTHR35794">
    <property type="entry name" value="CELL DIVISION PROTEIN DIVIVA"/>
    <property type="match status" value="1"/>
</dbReference>
<feature type="coiled-coil region" evidence="7">
    <location>
        <begin position="121"/>
        <end position="159"/>
    </location>
</feature>
<keyword evidence="5 7" id="KW-0175">Coiled coil</keyword>
<reference evidence="8" key="1">
    <citation type="submission" date="2020-10" db="EMBL/GenBank/DDBJ databases">
        <authorList>
            <person name="Gilroy R."/>
        </authorList>
    </citation>
    <scope>NUCLEOTIDE SEQUENCE</scope>
    <source>
        <strain evidence="8">ChiHcec3-11533</strain>
    </source>
</reference>
<evidence type="ECO:0000256" key="4">
    <source>
        <dbReference type="ARBA" id="ARBA00022618"/>
    </source>
</evidence>
<dbReference type="Pfam" id="PF05103">
    <property type="entry name" value="DivIVA"/>
    <property type="match status" value="2"/>
</dbReference>
<dbReference type="PANTHER" id="PTHR35794:SF2">
    <property type="entry name" value="CELL DIVISION PROTEIN DIVIVA"/>
    <property type="match status" value="1"/>
</dbReference>
<dbReference type="Gene3D" id="6.10.250.660">
    <property type="match status" value="1"/>
</dbReference>
<organism evidence="8 9">
    <name type="scientific">Candidatus Pullichristensenella excrementigallinarum</name>
    <dbReference type="NCBI Taxonomy" id="2840907"/>
    <lineage>
        <taxon>Bacteria</taxon>
        <taxon>Bacillati</taxon>
        <taxon>Bacillota</taxon>
        <taxon>Clostridia</taxon>
        <taxon>Candidatus Pullichristensenella</taxon>
    </lineage>
</organism>
<dbReference type="GO" id="GO:0005737">
    <property type="term" value="C:cytoplasm"/>
    <property type="evidence" value="ECO:0007669"/>
    <property type="project" value="UniProtKB-SubCell"/>
</dbReference>
<proteinExistence type="inferred from homology"/>
<evidence type="ECO:0000256" key="1">
    <source>
        <dbReference type="ARBA" id="ARBA00004496"/>
    </source>
</evidence>
<keyword evidence="4" id="KW-0132">Cell division</keyword>
<dbReference type="EMBL" id="DVMU01000016">
    <property type="protein sequence ID" value="HIU33047.1"/>
    <property type="molecule type" value="Genomic_DNA"/>
</dbReference>
<dbReference type="NCBIfam" id="TIGR03544">
    <property type="entry name" value="DivI1A_domain"/>
    <property type="match status" value="1"/>
</dbReference>
<keyword evidence="6" id="KW-0131">Cell cycle</keyword>
<evidence type="ECO:0000256" key="2">
    <source>
        <dbReference type="ARBA" id="ARBA00009008"/>
    </source>
</evidence>
<evidence type="ECO:0000256" key="5">
    <source>
        <dbReference type="ARBA" id="ARBA00023054"/>
    </source>
</evidence>
<gene>
    <name evidence="8" type="ORF">IAB02_00660</name>
</gene>
<evidence type="ECO:0000313" key="8">
    <source>
        <dbReference type="EMBL" id="HIU33047.1"/>
    </source>
</evidence>
<evidence type="ECO:0000313" key="9">
    <source>
        <dbReference type="Proteomes" id="UP000824072"/>
    </source>
</evidence>
<protein>
    <submittedName>
        <fullName evidence="8">DivIVA domain-containing protein</fullName>
    </submittedName>
</protein>
<name>A0A9D1I9B6_9FIRM</name>
<dbReference type="InterPro" id="IPR007793">
    <property type="entry name" value="DivIVA_fam"/>
</dbReference>
<comment type="subcellular location">
    <subcellularLocation>
        <location evidence="1">Cytoplasm</location>
    </subcellularLocation>
</comment>
<dbReference type="AlphaFoldDB" id="A0A9D1I9B6"/>
<dbReference type="Proteomes" id="UP000824072">
    <property type="component" value="Unassembled WGS sequence"/>
</dbReference>
<evidence type="ECO:0000256" key="6">
    <source>
        <dbReference type="ARBA" id="ARBA00023306"/>
    </source>
</evidence>